<gene>
    <name evidence="1" type="ORF">rCG_62706</name>
</gene>
<name>A6J5J2_RAT</name>
<dbReference type="Proteomes" id="UP000234681">
    <property type="component" value="Chromosome 2"/>
</dbReference>
<sequence length="76" mass="8949">MVIGGYSRSFLQLQPSNWTSVALQALQFTSHHCRSLAFFFFFWFFFSELGTEPRALRFLGKRSTTELNPQPQAWHF</sequence>
<reference evidence="1 2" key="1">
    <citation type="submission" date="2005-09" db="EMBL/GenBank/DDBJ databases">
        <authorList>
            <person name="Mural R.J."/>
            <person name="Li P.W."/>
            <person name="Adams M.D."/>
            <person name="Amanatides P.G."/>
            <person name="Baden-Tillson H."/>
            <person name="Barnstead M."/>
            <person name="Chin S.H."/>
            <person name="Dew I."/>
            <person name="Evans C.A."/>
            <person name="Ferriera S."/>
            <person name="Flanigan M."/>
            <person name="Fosler C."/>
            <person name="Glodek A."/>
            <person name="Gu Z."/>
            <person name="Holt R.A."/>
            <person name="Jennings D."/>
            <person name="Kraft C.L."/>
            <person name="Lu F."/>
            <person name="Nguyen T."/>
            <person name="Nusskern D.R."/>
            <person name="Pfannkoch C.M."/>
            <person name="Sitter C."/>
            <person name="Sutton G.G."/>
            <person name="Venter J.C."/>
            <person name="Wang Z."/>
            <person name="Woodage T."/>
            <person name="Zheng X.H."/>
            <person name="Zhong F."/>
        </authorList>
    </citation>
    <scope>NUCLEOTIDE SEQUENCE [LARGE SCALE GENOMIC DNA]</scope>
    <source>
        <strain>BN</strain>
        <strain evidence="2">Sprague-Dawley</strain>
    </source>
</reference>
<evidence type="ECO:0000313" key="1">
    <source>
        <dbReference type="EMBL" id="EDM00948.1"/>
    </source>
</evidence>
<dbReference type="AlphaFoldDB" id="A6J5J2"/>
<accession>A6J5J2</accession>
<evidence type="ECO:0000313" key="2">
    <source>
        <dbReference type="Proteomes" id="UP000234681"/>
    </source>
</evidence>
<organism evidence="1 2">
    <name type="scientific">Rattus norvegicus</name>
    <name type="common">Rat</name>
    <dbReference type="NCBI Taxonomy" id="10116"/>
    <lineage>
        <taxon>Eukaryota</taxon>
        <taxon>Metazoa</taxon>
        <taxon>Chordata</taxon>
        <taxon>Craniata</taxon>
        <taxon>Vertebrata</taxon>
        <taxon>Euteleostomi</taxon>
        <taxon>Mammalia</taxon>
        <taxon>Eutheria</taxon>
        <taxon>Euarchontoglires</taxon>
        <taxon>Glires</taxon>
        <taxon>Rodentia</taxon>
        <taxon>Myomorpha</taxon>
        <taxon>Muroidea</taxon>
        <taxon>Muridae</taxon>
        <taxon>Murinae</taxon>
        <taxon>Rattus</taxon>
    </lineage>
</organism>
<proteinExistence type="predicted"/>
<protein>
    <submittedName>
        <fullName evidence="1">RCG62706</fullName>
    </submittedName>
</protein>
<dbReference type="EMBL" id="CH473976">
    <property type="protein sequence ID" value="EDM00948.1"/>
    <property type="molecule type" value="Genomic_DNA"/>
</dbReference>